<comment type="caution">
    <text evidence="3">The sequence shown here is derived from an EMBL/GenBank/DDBJ whole genome shotgun (WGS) entry which is preliminary data.</text>
</comment>
<dbReference type="Pfam" id="PF21348">
    <property type="entry name" value="RGL11_C"/>
    <property type="match status" value="1"/>
</dbReference>
<evidence type="ECO:0000259" key="1">
    <source>
        <dbReference type="Pfam" id="PF18370"/>
    </source>
</evidence>
<feature type="domain" description="Rhamnogalacturonan I lyase beta-sheet" evidence="1">
    <location>
        <begin position="55"/>
        <end position="138"/>
    </location>
</feature>
<dbReference type="Proteomes" id="UP000306808">
    <property type="component" value="Unassembled WGS sequence"/>
</dbReference>
<dbReference type="Pfam" id="PF18370">
    <property type="entry name" value="RGI_lyase"/>
    <property type="match status" value="1"/>
</dbReference>
<dbReference type="PANTHER" id="PTHR43118">
    <property type="entry name" value="RHAMNOGALACTURONAN LYASE (EUROFUNG)"/>
    <property type="match status" value="1"/>
</dbReference>
<evidence type="ECO:0000313" key="4">
    <source>
        <dbReference type="Proteomes" id="UP000306808"/>
    </source>
</evidence>
<dbReference type="SUPFAM" id="SSF50998">
    <property type="entry name" value="Quinoprotein alcohol dehydrogenase-like"/>
    <property type="match status" value="1"/>
</dbReference>
<accession>A0A4U0NBT0</accession>
<sequence>MIYRKFLFNCIFIFLLHIPGFAQDSRERAYMYEVLTPSHATKLEVKGFAQKRVEEKLSRGLSLARVKGSDAVHISWRLLKSDNETVAFNVYRSVNDIVKKLNKKPITETTDFIDTNVADNNAQYWVEVIQGGEKTLSEKKSLIKYVGDETNYHSIKLKDPTVKAGRVAVADLNGDGLYDYIIRHPNSNVDPGVPNPNDGTTYKIEAYLHDGTYLWTKDLGPGIEPGVWYSPYIVYDFDGDGKAEVALKIAGDDYLKNEDGRVYGGSEFLAIWNGLTGEEIARVDWPERNDRYGNVNRQNRNQIGMAYLDGKTPCILSARGTYRLMVVDAWQLHNGKLEKLWRWDGDEENPVIRSQGAHNMVSGDVDGDGKDEILLGSCMLNSNGTLRWSTGLGHSDKAYLTDIDPERPGLEVFLAIEPWLDNGYGVSTVDANTGKRIWGIGHKTFHVGDGMVADIDPSNPGLECFATEDRKGGSTDKYLLSAKGEKLGANAEVPPCRNWIWWGSGNIRQLFFGDDNRWGAESTSGGRDQSIGYWKGEKISSGIYGDILMVADLFGDWREEVVTALPGELRIYHTHISAKDRKVSLMQDPIYRSYVLQRSQGYPQAPVPSYYLGD</sequence>
<proteinExistence type="predicted"/>
<dbReference type="InterPro" id="IPR041624">
    <property type="entry name" value="RGI_lyase"/>
</dbReference>
<dbReference type="InterPro" id="IPR028994">
    <property type="entry name" value="Integrin_alpha_N"/>
</dbReference>
<dbReference type="InterPro" id="IPR011047">
    <property type="entry name" value="Quinoprotein_ADH-like_sf"/>
</dbReference>
<dbReference type="InterPro" id="IPR013783">
    <property type="entry name" value="Ig-like_fold"/>
</dbReference>
<dbReference type="InterPro" id="IPR049366">
    <property type="entry name" value="RGL11_C"/>
</dbReference>
<keyword evidence="4" id="KW-1185">Reference proteome</keyword>
<dbReference type="SUPFAM" id="SSF69318">
    <property type="entry name" value="Integrin alpha N-terminal domain"/>
    <property type="match status" value="1"/>
</dbReference>
<dbReference type="InterPro" id="IPR034641">
    <property type="entry name" value="RGL11"/>
</dbReference>
<dbReference type="PANTHER" id="PTHR43118:SF1">
    <property type="entry name" value="RHAMNOGALACTURONAN LYASE (EUROFUNG)"/>
    <property type="match status" value="1"/>
</dbReference>
<organism evidence="3 4">
    <name type="scientific">Sphingobacterium olei</name>
    <dbReference type="NCBI Taxonomy" id="2571155"/>
    <lineage>
        <taxon>Bacteria</taxon>
        <taxon>Pseudomonadati</taxon>
        <taxon>Bacteroidota</taxon>
        <taxon>Sphingobacteriia</taxon>
        <taxon>Sphingobacteriales</taxon>
        <taxon>Sphingobacteriaceae</taxon>
        <taxon>Sphingobacterium</taxon>
    </lineage>
</organism>
<protein>
    <submittedName>
        <fullName evidence="3">Silent information regulator protein Sir2</fullName>
    </submittedName>
</protein>
<dbReference type="EMBL" id="SUME01000011">
    <property type="protein sequence ID" value="TJZ51417.1"/>
    <property type="molecule type" value="Genomic_DNA"/>
</dbReference>
<gene>
    <name evidence="3" type="ORF">FAZ15_20070</name>
</gene>
<dbReference type="OrthoDB" id="9802318at2"/>
<reference evidence="3 4" key="1">
    <citation type="submission" date="2019-04" db="EMBL/GenBank/DDBJ databases">
        <title>Sphingobacterium olei sp. nov., isolated from oil-contaminated soil.</title>
        <authorList>
            <person name="Liu B."/>
        </authorList>
    </citation>
    <scope>NUCLEOTIDE SEQUENCE [LARGE SCALE GENOMIC DNA]</scope>
    <source>
        <strain evidence="3 4">HAL-9</strain>
    </source>
</reference>
<feature type="domain" description="Rhamnogalacturonan lyase family 11 C-terminal" evidence="2">
    <location>
        <begin position="161"/>
        <end position="614"/>
    </location>
</feature>
<evidence type="ECO:0000259" key="2">
    <source>
        <dbReference type="Pfam" id="PF21348"/>
    </source>
</evidence>
<name>A0A4U0NBT0_9SPHI</name>
<evidence type="ECO:0000313" key="3">
    <source>
        <dbReference type="EMBL" id="TJZ51417.1"/>
    </source>
</evidence>
<dbReference type="AlphaFoldDB" id="A0A4U0NBT0"/>
<dbReference type="Gene3D" id="2.60.40.10">
    <property type="entry name" value="Immunoglobulins"/>
    <property type="match status" value="1"/>
</dbReference>